<keyword evidence="2" id="KW-0503">Monooxygenase</keyword>
<dbReference type="Proteomes" id="UP000677265">
    <property type="component" value="Unassembled WGS sequence"/>
</dbReference>
<keyword evidence="2" id="KW-0560">Oxidoreductase</keyword>
<dbReference type="PANTHER" id="PTHR33336">
    <property type="entry name" value="QUINOL MONOOXYGENASE YGIN-RELATED"/>
    <property type="match status" value="1"/>
</dbReference>
<dbReference type="Pfam" id="PF03992">
    <property type="entry name" value="ABM"/>
    <property type="match status" value="1"/>
</dbReference>
<proteinExistence type="predicted"/>
<dbReference type="AlphaFoldDB" id="A0A942SUX1"/>
<name>A0A942SUX1_9BACI</name>
<evidence type="ECO:0000313" key="3">
    <source>
        <dbReference type="EMBL" id="MCH6264205.1"/>
    </source>
</evidence>
<protein>
    <submittedName>
        <fullName evidence="2">Antibiotic biosynthesis monooxygenase</fullName>
    </submittedName>
</protein>
<dbReference type="PANTHER" id="PTHR33336:SF15">
    <property type="entry name" value="ABM DOMAIN-CONTAINING PROTEIN"/>
    <property type="match status" value="1"/>
</dbReference>
<dbReference type="InterPro" id="IPR050744">
    <property type="entry name" value="AI-2_Isomerase_LsrG"/>
</dbReference>
<keyword evidence="4" id="KW-1185">Reference proteome</keyword>
<organism evidence="2">
    <name type="scientific">Neobacillus citreus</name>
    <dbReference type="NCBI Taxonomy" id="2833578"/>
    <lineage>
        <taxon>Bacteria</taxon>
        <taxon>Bacillati</taxon>
        <taxon>Bacillota</taxon>
        <taxon>Bacilli</taxon>
        <taxon>Bacillales</taxon>
        <taxon>Bacillaceae</taxon>
        <taxon>Neobacillus</taxon>
    </lineage>
</organism>
<sequence length="95" mass="11278">MIRVVCKSKLKPDVNVEEYLKLASEVITESRKEKGCFMYTLHGDINDPTIFATIEEWEDEEALRQHDNSEHVRRIVPELRKRRESTDMNIYKVLI</sequence>
<comment type="caution">
    <text evidence="2">The sequence shown here is derived from an EMBL/GenBank/DDBJ whole genome shotgun (WGS) entry which is preliminary data.</text>
</comment>
<dbReference type="InterPro" id="IPR007138">
    <property type="entry name" value="ABM_dom"/>
</dbReference>
<dbReference type="EMBL" id="JAGYPE020000001">
    <property type="protein sequence ID" value="MCH6264205.1"/>
    <property type="molecule type" value="Genomic_DNA"/>
</dbReference>
<dbReference type="PROSITE" id="PS51725">
    <property type="entry name" value="ABM"/>
    <property type="match status" value="1"/>
</dbReference>
<dbReference type="GO" id="GO:0004497">
    <property type="term" value="F:monooxygenase activity"/>
    <property type="evidence" value="ECO:0007669"/>
    <property type="project" value="UniProtKB-KW"/>
</dbReference>
<gene>
    <name evidence="3" type="ORF">KHB02_001520</name>
    <name evidence="2" type="ORF">KHB02_04330</name>
</gene>
<evidence type="ECO:0000313" key="4">
    <source>
        <dbReference type="Proteomes" id="UP000677265"/>
    </source>
</evidence>
<reference evidence="2" key="1">
    <citation type="submission" date="2021-05" db="EMBL/GenBank/DDBJ databases">
        <title>Novel Bacillus species.</title>
        <authorList>
            <person name="Liu G."/>
        </authorList>
    </citation>
    <scope>NUCLEOTIDE SEQUENCE</scope>
    <source>
        <strain evidence="2 4">FJAT-50051</strain>
    </source>
</reference>
<evidence type="ECO:0000313" key="2">
    <source>
        <dbReference type="EMBL" id="MBS4180619.1"/>
    </source>
</evidence>
<dbReference type="RefSeq" id="WP_213140583.1">
    <property type="nucleotide sequence ID" value="NZ_JAGYPE020000001.1"/>
</dbReference>
<dbReference type="InterPro" id="IPR011008">
    <property type="entry name" value="Dimeric_a/b-barrel"/>
</dbReference>
<dbReference type="Gene3D" id="3.30.70.100">
    <property type="match status" value="1"/>
</dbReference>
<dbReference type="SUPFAM" id="SSF54909">
    <property type="entry name" value="Dimeric alpha+beta barrel"/>
    <property type="match status" value="1"/>
</dbReference>
<dbReference type="EMBL" id="JAGYPE010000001">
    <property type="protein sequence ID" value="MBS4180619.1"/>
    <property type="molecule type" value="Genomic_DNA"/>
</dbReference>
<accession>A0A942SUX1</accession>
<feature type="domain" description="ABM" evidence="1">
    <location>
        <begin position="2"/>
        <end position="94"/>
    </location>
</feature>
<evidence type="ECO:0000259" key="1">
    <source>
        <dbReference type="PROSITE" id="PS51725"/>
    </source>
</evidence>